<protein>
    <submittedName>
        <fullName evidence="3">HET-domain-containing protein</fullName>
    </submittedName>
</protein>
<dbReference type="EMBL" id="ML977505">
    <property type="protein sequence ID" value="KAF2130073.1"/>
    <property type="molecule type" value="Genomic_DNA"/>
</dbReference>
<feature type="compositionally biased region" description="Basic and acidic residues" evidence="1">
    <location>
        <begin position="627"/>
        <end position="642"/>
    </location>
</feature>
<name>A0A6A6AFJ9_9PLEO</name>
<dbReference type="InterPro" id="IPR010730">
    <property type="entry name" value="HET"/>
</dbReference>
<reference evidence="3" key="1">
    <citation type="journal article" date="2020" name="Stud. Mycol.">
        <title>101 Dothideomycetes genomes: a test case for predicting lifestyles and emergence of pathogens.</title>
        <authorList>
            <person name="Haridas S."/>
            <person name="Albert R."/>
            <person name="Binder M."/>
            <person name="Bloem J."/>
            <person name="Labutti K."/>
            <person name="Salamov A."/>
            <person name="Andreopoulos B."/>
            <person name="Baker S."/>
            <person name="Barry K."/>
            <person name="Bills G."/>
            <person name="Bluhm B."/>
            <person name="Cannon C."/>
            <person name="Castanera R."/>
            <person name="Culley D."/>
            <person name="Daum C."/>
            <person name="Ezra D."/>
            <person name="Gonzalez J."/>
            <person name="Henrissat B."/>
            <person name="Kuo A."/>
            <person name="Liang C."/>
            <person name="Lipzen A."/>
            <person name="Lutzoni F."/>
            <person name="Magnuson J."/>
            <person name="Mondo S."/>
            <person name="Nolan M."/>
            <person name="Ohm R."/>
            <person name="Pangilinan J."/>
            <person name="Park H.-J."/>
            <person name="Ramirez L."/>
            <person name="Alfaro M."/>
            <person name="Sun H."/>
            <person name="Tritt A."/>
            <person name="Yoshinaga Y."/>
            <person name="Zwiers L.-H."/>
            <person name="Turgeon B."/>
            <person name="Goodwin S."/>
            <person name="Spatafora J."/>
            <person name="Crous P."/>
            <person name="Grigoriev I."/>
        </authorList>
    </citation>
    <scope>NUCLEOTIDE SEQUENCE</scope>
    <source>
        <strain evidence="3">CBS 119687</strain>
    </source>
</reference>
<feature type="domain" description="Heterokaryon incompatibility" evidence="2">
    <location>
        <begin position="229"/>
        <end position="380"/>
    </location>
</feature>
<dbReference type="PANTHER" id="PTHR33112:SF10">
    <property type="entry name" value="TOL"/>
    <property type="match status" value="1"/>
</dbReference>
<dbReference type="Pfam" id="PF06985">
    <property type="entry name" value="HET"/>
    <property type="match status" value="1"/>
</dbReference>
<dbReference type="OrthoDB" id="5362512at2759"/>
<evidence type="ECO:0000313" key="3">
    <source>
        <dbReference type="EMBL" id="KAF2130073.1"/>
    </source>
</evidence>
<dbReference type="AlphaFoldDB" id="A0A6A6AFJ9"/>
<dbReference type="Proteomes" id="UP000799771">
    <property type="component" value="Unassembled WGS sequence"/>
</dbReference>
<organism evidence="3 4">
    <name type="scientific">Dothidotthia symphoricarpi CBS 119687</name>
    <dbReference type="NCBI Taxonomy" id="1392245"/>
    <lineage>
        <taxon>Eukaryota</taxon>
        <taxon>Fungi</taxon>
        <taxon>Dikarya</taxon>
        <taxon>Ascomycota</taxon>
        <taxon>Pezizomycotina</taxon>
        <taxon>Dothideomycetes</taxon>
        <taxon>Pleosporomycetidae</taxon>
        <taxon>Pleosporales</taxon>
        <taxon>Dothidotthiaceae</taxon>
        <taxon>Dothidotthia</taxon>
    </lineage>
</organism>
<evidence type="ECO:0000259" key="2">
    <source>
        <dbReference type="Pfam" id="PF06985"/>
    </source>
</evidence>
<feature type="compositionally biased region" description="Polar residues" evidence="1">
    <location>
        <begin position="595"/>
        <end position="605"/>
    </location>
</feature>
<evidence type="ECO:0000313" key="4">
    <source>
        <dbReference type="Proteomes" id="UP000799771"/>
    </source>
</evidence>
<dbReference type="GeneID" id="54407102"/>
<proteinExistence type="predicted"/>
<feature type="compositionally biased region" description="Basic and acidic residues" evidence="1">
    <location>
        <begin position="579"/>
        <end position="589"/>
    </location>
</feature>
<dbReference type="RefSeq" id="XP_033524460.1">
    <property type="nucleotide sequence ID" value="XM_033666670.1"/>
</dbReference>
<dbReference type="PANTHER" id="PTHR33112">
    <property type="entry name" value="DOMAIN PROTEIN, PUTATIVE-RELATED"/>
    <property type="match status" value="1"/>
</dbReference>
<feature type="region of interest" description="Disordered" evidence="1">
    <location>
        <begin position="559"/>
        <end position="642"/>
    </location>
</feature>
<accession>A0A6A6AFJ9</accession>
<sequence>MPISSTPGLCDFCYKNVLSPNSSWAYHHPSQSSLAASAHRGCAFCILLHKDVLSHRKALHKNEDMHADLKRWLHEDVAKTDKLPSGCGSTTSLYRWSSRSLGRTRDSMRTVGITFRVVPKRRAIEDERHSDFDLQTFGLPERIFYCFPDADLGYLLSAAKLGKSTHPDVTGQQIKSWMRDCEKNHRHCPKRVGSGSNFVPTRLLHIGGKRRGDSIRVVNTTLKKVRGPYVTLSHCWGEAKIYTLRSSTLEEIMFVGVPWHKLPVNFQQAIEVAWLLDVDYIWIDSLCIMQGDRDDWKREGSRMEQVYRNSYCNIAAADAVNSAGGLFREREPHKVTPAHFEISGGSPMFGTQKWRVVRADLWENGLLRKPLYTRGWVYQERMLAPRIVHFSKHQIFWDCTKMSACEGIPTGLPLPLEQKSAADRHWRGRLQETTRGTMPLSGVNDESLEDFWRTAVEYYTRLDLTKQSDKRMAIWGVAKRVRDTLDEEYVAGMWQYAMEEQLAWRVADCETAERPKQLVDFPSWSWTSVNGTILIPERSKADERHYCVTDHDGKALAFTIRGEGTRPMLPRSSSETPDDMGKELDLVAERRRKSSATSRKNSQQDPAGPNYQAFESKEPKGGLLGQEETHSDIDDKRDKEPELEHEHIAIRGHLCEGRLKRLDGNTEWALELLSRPDVDQKQFDVKAFPDVAPKLHEEVVLFVVLALTRHVDRSDRPLWMNTDTSIQKAWYAGQGIIIRRSTQAESSYERIGAFDIRRMSPLVWKYLQCTYSTGDPETAPEAISSPSTNFFLR</sequence>
<keyword evidence="4" id="KW-1185">Reference proteome</keyword>
<evidence type="ECO:0000256" key="1">
    <source>
        <dbReference type="SAM" id="MobiDB-lite"/>
    </source>
</evidence>
<gene>
    <name evidence="3" type="ORF">P153DRAFT_356723</name>
</gene>